<sequence length="156" mass="17541">MKKIFLFVMACICLLSFTVYASESEETENINKQAQIVDSVEPVQEDQTETYENVYVDVKMNGDGYYSFMSDVKLDYVNGEIGSLNLDEPILLSFAISSKYGKEAWLFDKNEGEALLRKLNEINQELKKQGNQSLSSKVEKIISELKNKGPIAGSST</sequence>
<dbReference type="Proteomes" id="UP000464754">
    <property type="component" value="Chromosome"/>
</dbReference>
<evidence type="ECO:0000256" key="1">
    <source>
        <dbReference type="SAM" id="SignalP"/>
    </source>
</evidence>
<dbReference type="KEGG" id="aarg:Aargi30884_12450"/>
<evidence type="ECO:0000313" key="3">
    <source>
        <dbReference type="Proteomes" id="UP000464754"/>
    </source>
</evidence>
<proteinExistence type="predicted"/>
<feature type="signal peptide" evidence="1">
    <location>
        <begin position="1"/>
        <end position="21"/>
    </location>
</feature>
<name>A0A6N4TJS3_9FIRM</name>
<accession>A0A6N4TJS3</accession>
<keyword evidence="1" id="KW-0732">Signal</keyword>
<reference evidence="3" key="1">
    <citation type="submission" date="2019-05" db="EMBL/GenBank/DDBJ databases">
        <title>Complete genome sequencing of Absiella argi strain JCM 30884.</title>
        <authorList>
            <person name="Sakamoto M."/>
            <person name="Murakami T."/>
            <person name="Mori H."/>
        </authorList>
    </citation>
    <scope>NUCLEOTIDE SEQUENCE [LARGE SCALE GENOMIC DNA]</scope>
    <source>
        <strain evidence="3">JCM 30884</strain>
    </source>
</reference>
<evidence type="ECO:0000313" key="2">
    <source>
        <dbReference type="EMBL" id="BBK22342.1"/>
    </source>
</evidence>
<organism evidence="2 3">
    <name type="scientific">Amedibacterium intestinale</name>
    <dbReference type="NCBI Taxonomy" id="2583452"/>
    <lineage>
        <taxon>Bacteria</taxon>
        <taxon>Bacillati</taxon>
        <taxon>Bacillota</taxon>
        <taxon>Erysipelotrichia</taxon>
        <taxon>Erysipelotrichales</taxon>
        <taxon>Erysipelotrichaceae</taxon>
        <taxon>Amedibacterium</taxon>
    </lineage>
</organism>
<dbReference type="AlphaFoldDB" id="A0A6N4TJS3"/>
<protein>
    <submittedName>
        <fullName evidence="2">Uncharacterized protein</fullName>
    </submittedName>
</protein>
<keyword evidence="3" id="KW-1185">Reference proteome</keyword>
<dbReference type="EMBL" id="AP019695">
    <property type="protein sequence ID" value="BBK22342.1"/>
    <property type="molecule type" value="Genomic_DNA"/>
</dbReference>
<gene>
    <name evidence="2" type="ORF">Aargi30884_12450</name>
</gene>
<dbReference type="RefSeq" id="WP_163051749.1">
    <property type="nucleotide sequence ID" value="NZ_AP019695.1"/>
</dbReference>
<feature type="chain" id="PRO_5027042333" evidence="1">
    <location>
        <begin position="22"/>
        <end position="156"/>
    </location>
</feature>